<keyword evidence="6" id="KW-1185">Reference proteome</keyword>
<dbReference type="PANTHER" id="PTHR30041:SF4">
    <property type="entry name" value="ARSENATE REDUCTASE"/>
    <property type="match status" value="1"/>
</dbReference>
<name>A0ABW8GZA8_9GAMM</name>
<protein>
    <recommendedName>
        <fullName evidence="4">Arsenate reductase</fullName>
        <ecNumber evidence="4">1.20.4.1</ecNumber>
    </recommendedName>
</protein>
<dbReference type="GO" id="GO:0008794">
    <property type="term" value="F:arsenate reductase (glutaredoxin) activity"/>
    <property type="evidence" value="ECO:0007669"/>
    <property type="project" value="UniProtKB-EC"/>
</dbReference>
<dbReference type="InterPro" id="IPR006660">
    <property type="entry name" value="Arsenate_reductase-like"/>
</dbReference>
<dbReference type="Pfam" id="PF03960">
    <property type="entry name" value="ArsC"/>
    <property type="match status" value="1"/>
</dbReference>
<dbReference type="EC" id="1.20.4.1" evidence="4"/>
<organism evidence="5 6">
    <name type="scientific">Pectobacterium jejuense</name>
    <dbReference type="NCBI Taxonomy" id="2974022"/>
    <lineage>
        <taxon>Bacteria</taxon>
        <taxon>Pseudomonadati</taxon>
        <taxon>Pseudomonadota</taxon>
        <taxon>Gammaproteobacteria</taxon>
        <taxon>Enterobacterales</taxon>
        <taxon>Pectobacteriaceae</taxon>
        <taxon>Pectobacterium</taxon>
    </lineage>
</organism>
<dbReference type="InterPro" id="IPR006659">
    <property type="entry name" value="Arsenate_reductase"/>
</dbReference>
<sequence length="124" mass="13863">MTMTSQTSVTIYHNPRCSKSRETLALLQEHNITPDVVLYLDTPPDAATLAQLIKQLGLTSARELMRTKEEIYQQLELADTALTEAQLIQAMIDNPKLIERPIVVAQGQARIGRPPEQVLEILSL</sequence>
<keyword evidence="2 4" id="KW-0560">Oxidoreductase</keyword>
<evidence type="ECO:0000256" key="2">
    <source>
        <dbReference type="ARBA" id="ARBA00023002"/>
    </source>
</evidence>
<dbReference type="CDD" id="cd03034">
    <property type="entry name" value="ArsC_ArsC"/>
    <property type="match status" value="1"/>
</dbReference>
<evidence type="ECO:0000256" key="4">
    <source>
        <dbReference type="RuleBase" id="RU362029"/>
    </source>
</evidence>
<comment type="catalytic activity">
    <reaction evidence="4">
        <text>[glutaredoxin]-dithiol + arsenate + glutathione + H(+) = glutathionyl-S-S-[glutaredoxin] + arsenite + H2O</text>
        <dbReference type="Rhea" id="RHEA:22016"/>
        <dbReference type="Rhea" id="RHEA-COMP:10729"/>
        <dbReference type="Rhea" id="RHEA-COMP:17668"/>
        <dbReference type="ChEBI" id="CHEBI:15377"/>
        <dbReference type="ChEBI" id="CHEBI:15378"/>
        <dbReference type="ChEBI" id="CHEBI:29242"/>
        <dbReference type="ChEBI" id="CHEBI:29950"/>
        <dbReference type="ChEBI" id="CHEBI:48597"/>
        <dbReference type="ChEBI" id="CHEBI:57925"/>
        <dbReference type="ChEBI" id="CHEBI:146199"/>
        <dbReference type="EC" id="1.20.4.1"/>
    </reaction>
</comment>
<dbReference type="EMBL" id="JBIXLB010000007">
    <property type="protein sequence ID" value="MFJ5514108.1"/>
    <property type="molecule type" value="Genomic_DNA"/>
</dbReference>
<proteinExistence type="inferred from homology"/>
<accession>A0ABW8GZA8</accession>
<gene>
    <name evidence="5" type="primary">arsC</name>
    <name evidence="5" type="ORF">ACIPUH_15045</name>
</gene>
<dbReference type="Proteomes" id="UP001617702">
    <property type="component" value="Unassembled WGS sequence"/>
</dbReference>
<comment type="similarity">
    <text evidence="1 3 4">Belongs to the ArsC family.</text>
</comment>
<comment type="caution">
    <text evidence="5">The sequence shown here is derived from an EMBL/GenBank/DDBJ whole genome shotgun (WGS) entry which is preliminary data.</text>
</comment>
<dbReference type="RefSeq" id="WP_400356190.1">
    <property type="nucleotide sequence ID" value="NZ_JBIXLA010000012.1"/>
</dbReference>
<dbReference type="PROSITE" id="PS51353">
    <property type="entry name" value="ARSC"/>
    <property type="match status" value="1"/>
</dbReference>
<dbReference type="Gene3D" id="3.40.30.10">
    <property type="entry name" value="Glutaredoxin"/>
    <property type="match status" value="1"/>
</dbReference>
<dbReference type="NCBIfam" id="TIGR00014">
    <property type="entry name" value="arsC"/>
    <property type="match status" value="1"/>
</dbReference>
<evidence type="ECO:0000256" key="1">
    <source>
        <dbReference type="ARBA" id="ARBA00007198"/>
    </source>
</evidence>
<evidence type="ECO:0000313" key="6">
    <source>
        <dbReference type="Proteomes" id="UP001617702"/>
    </source>
</evidence>
<evidence type="ECO:0000313" key="5">
    <source>
        <dbReference type="EMBL" id="MFJ5514108.1"/>
    </source>
</evidence>
<dbReference type="InterPro" id="IPR036249">
    <property type="entry name" value="Thioredoxin-like_sf"/>
</dbReference>
<reference evidence="5 6" key="1">
    <citation type="submission" date="2024-10" db="EMBL/GenBank/DDBJ databases">
        <authorList>
            <person name="Lu C.-H."/>
        </authorList>
    </citation>
    <scope>NUCLEOTIDE SEQUENCE [LARGE SCALE GENOMIC DNA]</scope>
    <source>
        <strain evidence="5 6">22LXZD03-01</strain>
    </source>
</reference>
<dbReference type="SUPFAM" id="SSF52833">
    <property type="entry name" value="Thioredoxin-like"/>
    <property type="match status" value="1"/>
</dbReference>
<dbReference type="PANTHER" id="PTHR30041">
    <property type="entry name" value="ARSENATE REDUCTASE"/>
    <property type="match status" value="1"/>
</dbReference>
<evidence type="ECO:0000256" key="3">
    <source>
        <dbReference type="PROSITE-ProRule" id="PRU01282"/>
    </source>
</evidence>